<dbReference type="SUPFAM" id="SSF56436">
    <property type="entry name" value="C-type lectin-like"/>
    <property type="match status" value="1"/>
</dbReference>
<protein>
    <submittedName>
        <fullName evidence="2">Unannotated protein</fullName>
    </submittedName>
</protein>
<sequence length="272" mass="29888">MTLTAPELWVPSGLATIGDDHHYPEERPSRTVHVDGFFIDQHPVTNAQFAEFVAATGYITDADQHGGNVFVPAGGPVDLSQPALWWRHEPGASWRRPHGAGVITAEHHDHPVVQVSQRDAIAYSHWAGRRLPTEVEWEWAANDGTQLPHSWPLAADGMLLANVWLGEFPWKHIRRAQPSTMPVGSFAANSRGLFDMLGNVWEWTSDTWVERHDATPPASPCCSATSTDSATTKGGSFLCAANYCARYRPAARHAQPQSEPACHTGFRCARSA</sequence>
<dbReference type="Pfam" id="PF03781">
    <property type="entry name" value="FGE-sulfatase"/>
    <property type="match status" value="1"/>
</dbReference>
<gene>
    <name evidence="2" type="ORF">UFOPK2366_00228</name>
</gene>
<evidence type="ECO:0000259" key="1">
    <source>
        <dbReference type="Pfam" id="PF03781"/>
    </source>
</evidence>
<accession>A0A6J6N557</accession>
<dbReference type="InterPro" id="IPR042095">
    <property type="entry name" value="SUMF_sf"/>
</dbReference>
<dbReference type="InterPro" id="IPR016187">
    <property type="entry name" value="CTDL_fold"/>
</dbReference>
<dbReference type="PANTHER" id="PTHR23150">
    <property type="entry name" value="SULFATASE MODIFYING FACTOR 1, 2"/>
    <property type="match status" value="1"/>
</dbReference>
<feature type="domain" description="Sulfatase-modifying factor enzyme-like" evidence="1">
    <location>
        <begin position="7"/>
        <end position="270"/>
    </location>
</feature>
<dbReference type="InterPro" id="IPR005532">
    <property type="entry name" value="SUMF_dom"/>
</dbReference>
<dbReference type="AlphaFoldDB" id="A0A6J6N557"/>
<name>A0A6J6N557_9ZZZZ</name>
<dbReference type="GO" id="GO:0120147">
    <property type="term" value="F:formylglycine-generating oxidase activity"/>
    <property type="evidence" value="ECO:0007669"/>
    <property type="project" value="TreeGrafter"/>
</dbReference>
<dbReference type="PANTHER" id="PTHR23150:SF19">
    <property type="entry name" value="FORMYLGLYCINE-GENERATING ENZYME"/>
    <property type="match status" value="1"/>
</dbReference>
<proteinExistence type="predicted"/>
<organism evidence="2">
    <name type="scientific">freshwater metagenome</name>
    <dbReference type="NCBI Taxonomy" id="449393"/>
    <lineage>
        <taxon>unclassified sequences</taxon>
        <taxon>metagenomes</taxon>
        <taxon>ecological metagenomes</taxon>
    </lineage>
</organism>
<dbReference type="InterPro" id="IPR051043">
    <property type="entry name" value="Sulfatase_Mod_Factor_Kinase"/>
</dbReference>
<reference evidence="2" key="1">
    <citation type="submission" date="2020-05" db="EMBL/GenBank/DDBJ databases">
        <authorList>
            <person name="Chiriac C."/>
            <person name="Salcher M."/>
            <person name="Ghai R."/>
            <person name="Kavagutti S V."/>
        </authorList>
    </citation>
    <scope>NUCLEOTIDE SEQUENCE</scope>
</reference>
<evidence type="ECO:0000313" key="2">
    <source>
        <dbReference type="EMBL" id="CAB4681292.1"/>
    </source>
</evidence>
<dbReference type="EMBL" id="CAEZXM010000026">
    <property type="protein sequence ID" value="CAB4681292.1"/>
    <property type="molecule type" value="Genomic_DNA"/>
</dbReference>
<dbReference type="Gene3D" id="3.90.1580.10">
    <property type="entry name" value="paralog of FGE (formylglycine-generating enzyme)"/>
    <property type="match status" value="1"/>
</dbReference>